<name>A0A1Q9AEL8_9HYPH</name>
<dbReference type="InterPro" id="IPR043129">
    <property type="entry name" value="ATPase_NBD"/>
</dbReference>
<feature type="domain" description="Gcp-like" evidence="2">
    <location>
        <begin position="33"/>
        <end position="128"/>
    </location>
</feature>
<evidence type="ECO:0000313" key="4">
    <source>
        <dbReference type="Proteomes" id="UP000186143"/>
    </source>
</evidence>
<organism evidence="3 4">
    <name type="scientific">Xaviernesmea rhizosphaerae</name>
    <dbReference type="NCBI Taxonomy" id="1672749"/>
    <lineage>
        <taxon>Bacteria</taxon>
        <taxon>Pseudomonadati</taxon>
        <taxon>Pseudomonadota</taxon>
        <taxon>Alphaproteobacteria</taxon>
        <taxon>Hyphomicrobiales</taxon>
        <taxon>Rhizobiaceae</taxon>
        <taxon>Rhizobium/Agrobacterium group</taxon>
        <taxon>Xaviernesmea</taxon>
    </lineage>
</organism>
<dbReference type="SUPFAM" id="SSF53067">
    <property type="entry name" value="Actin-like ATPase domain"/>
    <property type="match status" value="1"/>
</dbReference>
<proteinExistence type="predicted"/>
<dbReference type="Pfam" id="PF00814">
    <property type="entry name" value="TsaD"/>
    <property type="match status" value="1"/>
</dbReference>
<dbReference type="AlphaFoldDB" id="A0A1Q9AEL8"/>
<comment type="caution">
    <text evidence="3">The sequence shown here is derived from an EMBL/GenBank/DDBJ whole genome shotgun (WGS) entry which is preliminary data.</text>
</comment>
<evidence type="ECO:0000259" key="2">
    <source>
        <dbReference type="Pfam" id="PF00814"/>
    </source>
</evidence>
<protein>
    <submittedName>
        <fullName evidence="3">tRNA (Adenosine(37)-N6)-threonylcarbamoyltransferase complex dimerization subunit type 1 TsaB</fullName>
    </submittedName>
</protein>
<evidence type="ECO:0000256" key="1">
    <source>
        <dbReference type="SAM" id="MobiDB-lite"/>
    </source>
</evidence>
<dbReference type="GO" id="GO:0002949">
    <property type="term" value="P:tRNA threonylcarbamoyladenosine modification"/>
    <property type="evidence" value="ECO:0007669"/>
    <property type="project" value="InterPro"/>
</dbReference>
<dbReference type="Proteomes" id="UP000186143">
    <property type="component" value="Unassembled WGS sequence"/>
</dbReference>
<dbReference type="GO" id="GO:0005829">
    <property type="term" value="C:cytosol"/>
    <property type="evidence" value="ECO:0007669"/>
    <property type="project" value="TreeGrafter"/>
</dbReference>
<dbReference type="GO" id="GO:0016740">
    <property type="term" value="F:transferase activity"/>
    <property type="evidence" value="ECO:0007669"/>
    <property type="project" value="UniProtKB-KW"/>
</dbReference>
<dbReference type="EMBL" id="MKIO01000040">
    <property type="protein sequence ID" value="OLP53384.1"/>
    <property type="molecule type" value="Genomic_DNA"/>
</dbReference>
<dbReference type="InterPro" id="IPR000905">
    <property type="entry name" value="Gcp-like_dom"/>
</dbReference>
<accession>A0A1Q9AEL8</accession>
<reference evidence="3 4" key="1">
    <citation type="submission" date="2016-09" db="EMBL/GenBank/DDBJ databases">
        <title>Rhizobium sp. nov., a novel species isolated from the rice rhizosphere.</title>
        <authorList>
            <person name="Zhao J."/>
            <person name="Zhang X."/>
        </authorList>
    </citation>
    <scope>NUCLEOTIDE SEQUENCE [LARGE SCALE GENOMIC DNA]</scope>
    <source>
        <strain evidence="3 4">MH17</strain>
    </source>
</reference>
<dbReference type="OrthoDB" id="9809995at2"/>
<dbReference type="STRING" id="1672749.BJF92_01080"/>
<evidence type="ECO:0000313" key="3">
    <source>
        <dbReference type="EMBL" id="OLP53384.1"/>
    </source>
</evidence>
<gene>
    <name evidence="3" type="ORF">BJF92_01080</name>
</gene>
<dbReference type="NCBIfam" id="TIGR03725">
    <property type="entry name" value="T6A_YeaZ"/>
    <property type="match status" value="1"/>
</dbReference>
<dbReference type="InterPro" id="IPR022496">
    <property type="entry name" value="T6A_TsaB"/>
</dbReference>
<dbReference type="RefSeq" id="WP_075636607.1">
    <property type="nucleotide sequence ID" value="NZ_MKIO01000040.1"/>
</dbReference>
<sequence length="232" mass="23562">MIVLALDTAGADCRAALFDADAGRMLAVAGERIGKGHAERLLAFIDAALDSAALDLSAVDRIAVAVGPGSFTGIRVGVAAARGFALALERPVVGISTLSTLAWTAQKQQEAGDVLVAIDGRREDLFCQTFGADGAPASRPALWPLAQARDYFAGYQGSVVGSGAALLAGAPDVVSGQTVQDSVEIEALARLGALADPAAAPARPLYLRGPDAKPQEGFAIARQPSAQQEGGA</sequence>
<dbReference type="PANTHER" id="PTHR11735">
    <property type="entry name" value="TRNA N6-ADENOSINE THREONYLCARBAMOYLTRANSFERASE"/>
    <property type="match status" value="1"/>
</dbReference>
<dbReference type="PANTHER" id="PTHR11735:SF11">
    <property type="entry name" value="TRNA THREONYLCARBAMOYLADENOSINE BIOSYNTHESIS PROTEIN TSAB"/>
    <property type="match status" value="1"/>
</dbReference>
<keyword evidence="3" id="KW-0808">Transferase</keyword>
<feature type="region of interest" description="Disordered" evidence="1">
    <location>
        <begin position="206"/>
        <end position="232"/>
    </location>
</feature>
<dbReference type="Gene3D" id="3.30.420.40">
    <property type="match status" value="2"/>
</dbReference>